<protein>
    <submittedName>
        <fullName evidence="1">Uncharacterized protein</fullName>
    </submittedName>
</protein>
<reference evidence="1 2" key="1">
    <citation type="journal article" date="2013" name="Science">
        <title>Pandoraviruses: amoeba viruses with genomes up to 2.5 Mb reaching that of parasitic eukaryotes.</title>
        <authorList>
            <person name="Philippe N."/>
            <person name="Legendre M."/>
            <person name="Doutre G."/>
            <person name="Coute Y."/>
            <person name="Poirot O."/>
            <person name="Lescot M."/>
            <person name="Arslan D."/>
            <person name="Seltzer V."/>
            <person name="Bertaux L."/>
            <person name="Bruley C."/>
            <person name="Garin J."/>
            <person name="Claverie J.M."/>
            <person name="Abergel C."/>
        </authorList>
    </citation>
    <scope>NUCLEOTIDE SEQUENCE [LARGE SCALE GENOMIC DNA]</scope>
</reference>
<name>S4W3B9_9VIRU</name>
<proteinExistence type="predicted"/>
<dbReference type="KEGG" id="vg:16606537"/>
<dbReference type="EMBL" id="KC977571">
    <property type="protein sequence ID" value="AGO84750.1"/>
    <property type="molecule type" value="Genomic_DNA"/>
</dbReference>
<dbReference type="RefSeq" id="YP_008437823.1">
    <property type="nucleotide sequence ID" value="NC_022098.1"/>
</dbReference>
<evidence type="ECO:0000313" key="1">
    <source>
        <dbReference type="EMBL" id="AGO84750.1"/>
    </source>
</evidence>
<keyword evidence="2" id="KW-1185">Reference proteome</keyword>
<dbReference type="Proteomes" id="UP000204584">
    <property type="component" value="Segment"/>
</dbReference>
<sequence>MASSVWAKRSPPLLTTLWARLTVLTRHPSSVTDKEKIALTSMATEANLLGAGEQLTDPVVIAVLKAHMPLWEAMVESAATLPWLADGAKGPFPCVGSVAAVLRDHGHMFPHFVNGLFLATKISILVRVINEASARSAVSWPLVSSVCALGPRDAGVGGHNDHACLLTVVDMGIRYAFLAFMPFIDPSGRTAMAVCCTAPTTADRPDMVHRDELVNAVVARSAAHPVCTDPKRAGAAL</sequence>
<organism evidence="1 2">
    <name type="scientific">Pandoravirus salinus</name>
    <dbReference type="NCBI Taxonomy" id="1349410"/>
    <lineage>
        <taxon>Viruses</taxon>
        <taxon>Pandoravirus</taxon>
    </lineage>
</organism>
<evidence type="ECO:0000313" key="2">
    <source>
        <dbReference type="Proteomes" id="UP000204584"/>
    </source>
</evidence>
<accession>S4W3B9</accession>
<dbReference type="GeneID" id="16606537"/>
<gene>
    <name evidence="1" type="ORF">psal_cds_758</name>
</gene>